<organism evidence="2 3">
    <name type="scientific">Chryseobacterium taklimakanense</name>
    <dbReference type="NCBI Taxonomy" id="536441"/>
    <lineage>
        <taxon>Bacteria</taxon>
        <taxon>Pseudomonadati</taxon>
        <taxon>Bacteroidota</taxon>
        <taxon>Flavobacteriia</taxon>
        <taxon>Flavobacteriales</taxon>
        <taxon>Weeksellaceae</taxon>
        <taxon>Chryseobacterium group</taxon>
        <taxon>Chryseobacterium</taxon>
    </lineage>
</organism>
<evidence type="ECO:0000313" key="3">
    <source>
        <dbReference type="Proteomes" id="UP000282297"/>
    </source>
</evidence>
<proteinExistence type="predicted"/>
<dbReference type="AlphaFoldDB" id="A0A3G8WJ90"/>
<dbReference type="Proteomes" id="UP000282297">
    <property type="component" value="Chromosome"/>
</dbReference>
<dbReference type="EMBL" id="CP034171">
    <property type="protein sequence ID" value="AZI20639.1"/>
    <property type="molecule type" value="Genomic_DNA"/>
</dbReference>
<protein>
    <submittedName>
        <fullName evidence="2">Uncharacterized protein</fullName>
    </submittedName>
</protein>
<evidence type="ECO:0000313" key="1">
    <source>
        <dbReference type="EMBL" id="AZI20631.1"/>
    </source>
</evidence>
<accession>A0A3G8WJ90</accession>
<sequence>MELNKKSNICKINELELFDFLNLDRELLHIIVGLILKVDYEKIDHNFSWFEANSIDEEESIYIILNGANCLQIELSLYKNTADMYVGVEKEPIYEMYEVNNLSRFKNELEKWFSYDIFQKFLKSNDMIIFNSFYTNNKELLYKSKNISYFFKNKKDFEFSHFNSWI</sequence>
<dbReference type="RefSeq" id="WP_124784821.1">
    <property type="nucleotide sequence ID" value="NZ_CP034171.1"/>
</dbReference>
<reference evidence="2" key="1">
    <citation type="submission" date="2018-11" db="EMBL/GenBank/DDBJ databases">
        <title>Proposal to divide the Flavobacteriaceae and reorganize its genera based on Amino Acid Identity values calculated from whole genome sequences.</title>
        <authorList>
            <person name="Nicholson A.C."/>
            <person name="Gulvik C.A."/>
            <person name="Whitney A.M."/>
            <person name="Humrighouse B.W."/>
            <person name="Bell M."/>
            <person name="Holmes B."/>
            <person name="Steigerwalt A."/>
            <person name="Villarma A."/>
            <person name="Sheth M."/>
            <person name="Batra D."/>
            <person name="Pryor J."/>
            <person name="Bernardet J.-F."/>
            <person name="Hugo C."/>
            <person name="Kampfer P."/>
            <person name="Newman J."/>
            <person name="Mcquiston J.R."/>
        </authorList>
    </citation>
    <scope>NUCLEOTIDE SEQUENCE</scope>
    <source>
        <strain evidence="2">H4753</strain>
    </source>
</reference>
<evidence type="ECO:0000313" key="2">
    <source>
        <dbReference type="EMBL" id="AZI20639.1"/>
    </source>
</evidence>
<dbReference type="EMBL" id="CP034171">
    <property type="protein sequence ID" value="AZI20631.1"/>
    <property type="molecule type" value="Genomic_DNA"/>
</dbReference>
<gene>
    <name evidence="1" type="ORF">EIH08_07820</name>
    <name evidence="2" type="ORF">EIH08_07875</name>
</gene>
<reference evidence="3" key="2">
    <citation type="submission" date="2018-11" db="EMBL/GenBank/DDBJ databases">
        <title>Proposal to divide the Flavobacteriaceae and reorganize its genera based on Amino Acid Identity values calculated from whole genome sequences.</title>
        <authorList>
            <person name="Nicholson A.C."/>
            <person name="Gulvik C.A."/>
            <person name="Whitney A.M."/>
            <person name="Humrighouse B.W."/>
            <person name="Bell M."/>
            <person name="Holmes B."/>
            <person name="Steigerwalt A.B."/>
            <person name="Villarma A."/>
            <person name="Sheth M."/>
            <person name="Batra D."/>
            <person name="Pryor J."/>
            <person name="Bernardet J.-F."/>
            <person name="Hugo C."/>
            <person name="Kampfer P."/>
            <person name="Newman J.D."/>
            <person name="McQuiston J.R."/>
        </authorList>
    </citation>
    <scope>NUCLEOTIDE SEQUENCE [LARGE SCALE GENOMIC DNA]</scope>
    <source>
        <strain evidence="3">H4753</strain>
    </source>
</reference>
<name>A0A3G8WJ90_9FLAO</name>